<accession>A0A174YXK1</accession>
<evidence type="ECO:0000313" key="3">
    <source>
        <dbReference type="Proteomes" id="UP000095621"/>
    </source>
</evidence>
<organism evidence="1 3">
    <name type="scientific">Lachnospira eligens</name>
    <dbReference type="NCBI Taxonomy" id="39485"/>
    <lineage>
        <taxon>Bacteria</taxon>
        <taxon>Bacillati</taxon>
        <taxon>Bacillota</taxon>
        <taxon>Clostridia</taxon>
        <taxon>Lachnospirales</taxon>
        <taxon>Lachnospiraceae</taxon>
        <taxon>Lachnospira</taxon>
    </lineage>
</organism>
<dbReference type="RefSeq" id="WP_055215666.1">
    <property type="nucleotide sequence ID" value="NZ_CABIXW010000002.1"/>
</dbReference>
<dbReference type="AlphaFoldDB" id="A0A174YXK1"/>
<dbReference type="EMBL" id="CZBU01000003">
    <property type="protein sequence ID" value="CUQ77409.1"/>
    <property type="molecule type" value="Genomic_DNA"/>
</dbReference>
<protein>
    <recommendedName>
        <fullName evidence="5">DUF4276 family protein</fullName>
    </recommendedName>
</protein>
<dbReference type="Proteomes" id="UP000095780">
    <property type="component" value="Unassembled WGS sequence"/>
</dbReference>
<dbReference type="OrthoDB" id="2003960at2"/>
<dbReference type="EMBL" id="CZBV01000002">
    <property type="protein sequence ID" value="CUQ81520.1"/>
    <property type="molecule type" value="Genomic_DNA"/>
</dbReference>
<reference evidence="3 4" key="1">
    <citation type="submission" date="2015-09" db="EMBL/GenBank/DDBJ databases">
        <authorList>
            <consortium name="Pathogen Informatics"/>
        </authorList>
    </citation>
    <scope>NUCLEOTIDE SEQUENCE [LARGE SCALE GENOMIC DNA]</scope>
    <source>
        <strain evidence="1 3">2789STDY5834875</strain>
        <strain evidence="2 4">2789STDY5834878</strain>
    </source>
</reference>
<evidence type="ECO:0000313" key="1">
    <source>
        <dbReference type="EMBL" id="CUQ77409.1"/>
    </source>
</evidence>
<sequence length="171" mass="20246">MGKQIILCVETNKQADTDSTYIMDAIRHNYVIDNSVKISKIYMKTKTRYNDKGVVRDIDKLINMYNHGKSYVVYCIDTDQIESNQMHKMEFDNISDYCKNNDCELIWFCHDVEEVFIGKKVKDSEKRKTAAEFRKKECVKKLNFNDMRSNKQLKGKSNLLLVMDKYLDRKI</sequence>
<proteinExistence type="predicted"/>
<gene>
    <name evidence="1" type="ORF">ERS852490_01547</name>
    <name evidence="2" type="ORF">ERS852492_00778</name>
</gene>
<evidence type="ECO:0000313" key="4">
    <source>
        <dbReference type="Proteomes" id="UP000095780"/>
    </source>
</evidence>
<evidence type="ECO:0000313" key="2">
    <source>
        <dbReference type="EMBL" id="CUQ81520.1"/>
    </source>
</evidence>
<evidence type="ECO:0008006" key="5">
    <source>
        <dbReference type="Google" id="ProtNLM"/>
    </source>
</evidence>
<name>A0A174YXK1_9FIRM</name>
<dbReference type="Proteomes" id="UP000095621">
    <property type="component" value="Unassembled WGS sequence"/>
</dbReference>